<proteinExistence type="inferred from homology"/>
<name>A0A212JAD5_9BACT</name>
<evidence type="ECO:0000259" key="2">
    <source>
        <dbReference type="Pfam" id="PF01205"/>
    </source>
</evidence>
<dbReference type="PROSITE" id="PS00910">
    <property type="entry name" value="UPF0029"/>
    <property type="match status" value="1"/>
</dbReference>
<evidence type="ECO:0000259" key="3">
    <source>
        <dbReference type="Pfam" id="PF09186"/>
    </source>
</evidence>
<dbReference type="InterPro" id="IPR020569">
    <property type="entry name" value="UPF0029_Impact_CS"/>
</dbReference>
<evidence type="ECO:0000313" key="4">
    <source>
        <dbReference type="EMBL" id="SBV96403.1"/>
    </source>
</evidence>
<sequence length="212" mass="22993">MTRYAVPDVAPQHPHCTEIVIRRSRFLTQCAHTPDAATARAFVEQVRRKHADATHNCWAYAAGAPGNTAQIGSSDDGEPHGTAGRPMLQIVLHSGIGELCVVVSRWFGGVKLGTGGLVRAYQDSVRENLADLPVRQRVPETSLQLTVAYAHLDALRRMLPTYEARLESEDYQAEARLQLRLPAEHVEAFQVALAGVSNGAALCSELADSDTA</sequence>
<dbReference type="SUPFAM" id="SSF54211">
    <property type="entry name" value="Ribosomal protein S5 domain 2-like"/>
    <property type="match status" value="1"/>
</dbReference>
<dbReference type="Pfam" id="PF09186">
    <property type="entry name" value="DUF1949"/>
    <property type="match status" value="1"/>
</dbReference>
<dbReference type="InterPro" id="IPR020568">
    <property type="entry name" value="Ribosomal_Su5_D2-typ_SF"/>
</dbReference>
<dbReference type="GO" id="GO:0005737">
    <property type="term" value="C:cytoplasm"/>
    <property type="evidence" value="ECO:0007669"/>
    <property type="project" value="TreeGrafter"/>
</dbReference>
<feature type="domain" description="UPF0029" evidence="3">
    <location>
        <begin position="145"/>
        <end position="199"/>
    </location>
</feature>
<dbReference type="NCBIfam" id="TIGR00257">
    <property type="entry name" value="IMPACT_YIGZ"/>
    <property type="match status" value="1"/>
</dbReference>
<reference evidence="4" key="1">
    <citation type="submission" date="2016-04" db="EMBL/GenBank/DDBJ databases">
        <authorList>
            <person name="Evans L.H."/>
            <person name="Alamgir A."/>
            <person name="Owens N."/>
            <person name="Weber N.D."/>
            <person name="Virtaneva K."/>
            <person name="Barbian K."/>
            <person name="Babar A."/>
            <person name="Rosenke K."/>
        </authorList>
    </citation>
    <scope>NUCLEOTIDE SEQUENCE</scope>
    <source>
        <strain evidence="4">92-2</strain>
    </source>
</reference>
<dbReference type="EMBL" id="FLUP01000001">
    <property type="protein sequence ID" value="SBV96403.1"/>
    <property type="molecule type" value="Genomic_DNA"/>
</dbReference>
<dbReference type="PANTHER" id="PTHR16301:SF20">
    <property type="entry name" value="IMPACT FAMILY MEMBER YIGZ"/>
    <property type="match status" value="1"/>
</dbReference>
<dbReference type="InterPro" id="IPR035647">
    <property type="entry name" value="EFG_III/V"/>
</dbReference>
<organism evidence="4">
    <name type="scientific">uncultured Desulfovibrio sp</name>
    <dbReference type="NCBI Taxonomy" id="167968"/>
    <lineage>
        <taxon>Bacteria</taxon>
        <taxon>Pseudomonadati</taxon>
        <taxon>Thermodesulfobacteriota</taxon>
        <taxon>Desulfovibrionia</taxon>
        <taxon>Desulfovibrionales</taxon>
        <taxon>Desulfovibrionaceae</taxon>
        <taxon>Desulfovibrio</taxon>
        <taxon>environmental samples</taxon>
    </lineage>
</organism>
<dbReference type="InterPro" id="IPR015796">
    <property type="entry name" value="Impact_YigZ-like"/>
</dbReference>
<dbReference type="SUPFAM" id="SSF54980">
    <property type="entry name" value="EF-G C-terminal domain-like"/>
    <property type="match status" value="1"/>
</dbReference>
<gene>
    <name evidence="4" type="primary">yigZ</name>
    <name evidence="4" type="ORF">KM92DES2_10787</name>
</gene>
<dbReference type="InterPro" id="IPR015269">
    <property type="entry name" value="UPF0029_Impact_C"/>
</dbReference>
<dbReference type="GO" id="GO:0006446">
    <property type="term" value="P:regulation of translational initiation"/>
    <property type="evidence" value="ECO:0007669"/>
    <property type="project" value="TreeGrafter"/>
</dbReference>
<evidence type="ECO:0000256" key="1">
    <source>
        <dbReference type="ARBA" id="ARBA00007665"/>
    </source>
</evidence>
<dbReference type="Gene3D" id="3.30.70.240">
    <property type="match status" value="1"/>
</dbReference>
<dbReference type="Gene3D" id="3.30.230.30">
    <property type="entry name" value="Impact, N-terminal domain"/>
    <property type="match status" value="1"/>
</dbReference>
<dbReference type="InterPro" id="IPR036956">
    <property type="entry name" value="Impact_N_sf"/>
</dbReference>
<protein>
    <submittedName>
        <fullName evidence="4">IMPACT family member YigZ</fullName>
    </submittedName>
</protein>
<dbReference type="PANTHER" id="PTHR16301">
    <property type="entry name" value="IMPACT-RELATED"/>
    <property type="match status" value="1"/>
</dbReference>
<dbReference type="InterPro" id="IPR023582">
    <property type="entry name" value="Impact"/>
</dbReference>
<dbReference type="InterPro" id="IPR001498">
    <property type="entry name" value="Impact_N"/>
</dbReference>
<dbReference type="AlphaFoldDB" id="A0A212JAD5"/>
<dbReference type="RefSeq" id="WP_192112519.1">
    <property type="nucleotide sequence ID" value="NZ_LT598928.1"/>
</dbReference>
<accession>A0A212JAD5</accession>
<dbReference type="Pfam" id="PF01205">
    <property type="entry name" value="Impact_N"/>
    <property type="match status" value="1"/>
</dbReference>
<feature type="domain" description="Impact N-terminal" evidence="2">
    <location>
        <begin position="22"/>
        <end position="128"/>
    </location>
</feature>
<comment type="similarity">
    <text evidence="1">Belongs to the IMPACT family.</text>
</comment>